<dbReference type="OrthoDB" id="2645941at2759"/>
<dbReference type="InterPro" id="IPR001878">
    <property type="entry name" value="Znf_CCHC"/>
</dbReference>
<feature type="compositionally biased region" description="Polar residues" evidence="3">
    <location>
        <begin position="442"/>
        <end position="451"/>
    </location>
</feature>
<gene>
    <name evidence="5" type="ORF">ARMOST_06279</name>
</gene>
<dbReference type="EMBL" id="FUEG01000004">
    <property type="protein sequence ID" value="SJL02938.1"/>
    <property type="molecule type" value="Genomic_DNA"/>
</dbReference>
<dbReference type="Proteomes" id="UP000219338">
    <property type="component" value="Unassembled WGS sequence"/>
</dbReference>
<sequence length="646" mass="69583">MIRPPVPFEGKYDDIERFIGDCCMYFEASPKTGGSTSDKNSEFVGLISRQFHDPATQDIHKKRMFDLRMGKGPAISYFNELEIEAKKAGRREDDQERGLMVKAVRLGVPDLYTNAIASSGEHVPSTYNEWKRRILRIYEERQKKWVFDQTVGGRSSNPPKTHTAPSTGTTATSHNKTGGTTSSSSGKPTSSAPNTGGHDASGRWLTRTGTTYGGQGTPMDIGQMRAKGLCFRCHKQGHLGKDCPEKKDFRDIRSVQATTEPATGSKVKEIAKDLLTGARLSSAGRSHGLFVGTSSNPTCIIKCTNIFSTSPHLNIPRLRAPAFNVSSTTSTPVSESQNRYAALSVEECNDNDNDITSSALDAEAEQRAESPTTRPLLTLGQTDANHRASSLCGETQSTNASGEKSTLAVTPIDIVSLPRMTDGTKGSSKGSPDEGSSRHEQAAQTLGSTTPKVDVESQLGGETTARLPGQERVPHGTSASPDDQVYLPEVGVEREPQRAGVTGTAVSSRVTTQVRPVALSEGDTPVREPSSQATKGGTLFDAPMARQEERLSKAAGDANATATKKIAAGLEAASAQAVNRGHPTTMIKVPDEDDDTAYQIWLAKERLPTIVEKGDEPSSVPPTKSDSSRWYKPFEVDWTLRAVREA</sequence>
<dbReference type="GO" id="GO:0003676">
    <property type="term" value="F:nucleic acid binding"/>
    <property type="evidence" value="ECO:0007669"/>
    <property type="project" value="InterPro"/>
</dbReference>
<dbReference type="SMART" id="SM00343">
    <property type="entry name" value="ZnF_C2HC"/>
    <property type="match status" value="1"/>
</dbReference>
<keyword evidence="1" id="KW-0507">mRNA processing</keyword>
<feature type="compositionally biased region" description="Low complexity" evidence="3">
    <location>
        <begin position="161"/>
        <end position="191"/>
    </location>
</feature>
<dbReference type="SUPFAM" id="SSF57756">
    <property type="entry name" value="Retrovirus zinc finger-like domains"/>
    <property type="match status" value="1"/>
</dbReference>
<evidence type="ECO:0000313" key="6">
    <source>
        <dbReference type="Proteomes" id="UP000219338"/>
    </source>
</evidence>
<feature type="domain" description="CCHC-type" evidence="4">
    <location>
        <begin position="230"/>
        <end position="245"/>
    </location>
</feature>
<feature type="region of interest" description="Disordered" evidence="3">
    <location>
        <begin position="149"/>
        <end position="216"/>
    </location>
</feature>
<protein>
    <recommendedName>
        <fullName evidence="4">CCHC-type domain-containing protein</fullName>
    </recommendedName>
</protein>
<feature type="region of interest" description="Disordered" evidence="3">
    <location>
        <begin position="517"/>
        <end position="538"/>
    </location>
</feature>
<feature type="compositionally biased region" description="Basic and acidic residues" evidence="3">
    <location>
        <begin position="431"/>
        <end position="441"/>
    </location>
</feature>
<keyword evidence="6" id="KW-1185">Reference proteome</keyword>
<feature type="compositionally biased region" description="Polar residues" evidence="3">
    <location>
        <begin position="392"/>
        <end position="408"/>
    </location>
</feature>
<feature type="region of interest" description="Disordered" evidence="3">
    <location>
        <begin position="386"/>
        <end position="485"/>
    </location>
</feature>
<keyword evidence="2" id="KW-0862">Zinc</keyword>
<dbReference type="AlphaFoldDB" id="A0A284R2K9"/>
<dbReference type="PROSITE" id="PS50158">
    <property type="entry name" value="ZF_CCHC"/>
    <property type="match status" value="1"/>
</dbReference>
<reference evidence="6" key="1">
    <citation type="journal article" date="2017" name="Nat. Ecol. Evol.">
        <title>Genome expansion and lineage-specific genetic innovations in the forest pathogenic fungi Armillaria.</title>
        <authorList>
            <person name="Sipos G."/>
            <person name="Prasanna A.N."/>
            <person name="Walter M.C."/>
            <person name="O'Connor E."/>
            <person name="Balint B."/>
            <person name="Krizsan K."/>
            <person name="Kiss B."/>
            <person name="Hess J."/>
            <person name="Varga T."/>
            <person name="Slot J."/>
            <person name="Riley R."/>
            <person name="Boka B."/>
            <person name="Rigling D."/>
            <person name="Barry K."/>
            <person name="Lee J."/>
            <person name="Mihaltcheva S."/>
            <person name="LaButti K."/>
            <person name="Lipzen A."/>
            <person name="Waldron R."/>
            <person name="Moloney N.M."/>
            <person name="Sperisen C."/>
            <person name="Kredics L."/>
            <person name="Vagvoelgyi C."/>
            <person name="Patrignani A."/>
            <person name="Fitzpatrick D."/>
            <person name="Nagy I."/>
            <person name="Doyle S."/>
            <person name="Anderson J.B."/>
            <person name="Grigoriev I.V."/>
            <person name="Gueldener U."/>
            <person name="Muensterkoetter M."/>
            <person name="Nagy L.G."/>
        </authorList>
    </citation>
    <scope>NUCLEOTIDE SEQUENCE [LARGE SCALE GENOMIC DNA]</scope>
    <source>
        <strain evidence="6">C18/9</strain>
    </source>
</reference>
<evidence type="ECO:0000256" key="2">
    <source>
        <dbReference type="PROSITE-ProRule" id="PRU00047"/>
    </source>
</evidence>
<feature type="compositionally biased region" description="Polar residues" evidence="3">
    <location>
        <begin position="369"/>
        <end position="381"/>
    </location>
</feature>
<feature type="region of interest" description="Disordered" evidence="3">
    <location>
        <begin position="362"/>
        <end position="381"/>
    </location>
</feature>
<evidence type="ECO:0000256" key="1">
    <source>
        <dbReference type="ARBA" id="ARBA00022664"/>
    </source>
</evidence>
<dbReference type="Gene3D" id="4.10.60.10">
    <property type="entry name" value="Zinc finger, CCHC-type"/>
    <property type="match status" value="1"/>
</dbReference>
<keyword evidence="2" id="KW-0479">Metal-binding</keyword>
<name>A0A284R2K9_ARMOS</name>
<evidence type="ECO:0000313" key="5">
    <source>
        <dbReference type="EMBL" id="SJL02938.1"/>
    </source>
</evidence>
<proteinExistence type="predicted"/>
<accession>A0A284R2K9</accession>
<evidence type="ECO:0000259" key="4">
    <source>
        <dbReference type="PROSITE" id="PS50158"/>
    </source>
</evidence>
<dbReference type="InterPro" id="IPR036875">
    <property type="entry name" value="Znf_CCHC_sf"/>
</dbReference>
<organism evidence="5 6">
    <name type="scientific">Armillaria ostoyae</name>
    <name type="common">Armillaria root rot fungus</name>
    <dbReference type="NCBI Taxonomy" id="47428"/>
    <lineage>
        <taxon>Eukaryota</taxon>
        <taxon>Fungi</taxon>
        <taxon>Dikarya</taxon>
        <taxon>Basidiomycota</taxon>
        <taxon>Agaricomycotina</taxon>
        <taxon>Agaricomycetes</taxon>
        <taxon>Agaricomycetidae</taxon>
        <taxon>Agaricales</taxon>
        <taxon>Marasmiineae</taxon>
        <taxon>Physalacriaceae</taxon>
        <taxon>Armillaria</taxon>
    </lineage>
</organism>
<keyword evidence="2" id="KW-0863">Zinc-finger</keyword>
<evidence type="ECO:0000256" key="3">
    <source>
        <dbReference type="SAM" id="MobiDB-lite"/>
    </source>
</evidence>
<dbReference type="GO" id="GO:0008270">
    <property type="term" value="F:zinc ion binding"/>
    <property type="evidence" value="ECO:0007669"/>
    <property type="project" value="UniProtKB-KW"/>
</dbReference>
<dbReference type="GO" id="GO:0006397">
    <property type="term" value="P:mRNA processing"/>
    <property type="evidence" value="ECO:0007669"/>
    <property type="project" value="UniProtKB-KW"/>
</dbReference>